<dbReference type="EMBL" id="KL596692">
    <property type="protein sequence ID" value="KER28791.1"/>
    <property type="molecule type" value="Genomic_DNA"/>
</dbReference>
<dbReference type="PANTHER" id="PTHR12000">
    <property type="entry name" value="HEMOGLOBINASE FAMILY MEMBER"/>
    <property type="match status" value="1"/>
</dbReference>
<dbReference type="GeneID" id="20318661"/>
<dbReference type="Gene3D" id="3.40.50.1460">
    <property type="match status" value="1"/>
</dbReference>
<dbReference type="GO" id="GO:0004197">
    <property type="term" value="F:cysteine-type endopeptidase activity"/>
    <property type="evidence" value="ECO:0007669"/>
    <property type="project" value="TreeGrafter"/>
</dbReference>
<evidence type="ECO:0000313" key="2">
    <source>
        <dbReference type="EMBL" id="KER28791.1"/>
    </source>
</evidence>
<dbReference type="Pfam" id="PF01650">
    <property type="entry name" value="Peptidase_C13"/>
    <property type="match status" value="1"/>
</dbReference>
<dbReference type="MEROPS" id="C13.007"/>
<gene>
    <name evidence="2" type="ORF">T265_04479</name>
</gene>
<dbReference type="RefSeq" id="XP_009167492.1">
    <property type="nucleotide sequence ID" value="XM_009169228.1"/>
</dbReference>
<dbReference type="CTD" id="20318661"/>
<dbReference type="PANTHER" id="PTHR12000:SF42">
    <property type="entry name" value="LEGUMAIN"/>
    <property type="match status" value="1"/>
</dbReference>
<dbReference type="AlphaFoldDB" id="A0A074ZNV6"/>
<dbReference type="PRINTS" id="PR00776">
    <property type="entry name" value="HEMOGLOBNASE"/>
</dbReference>
<evidence type="ECO:0008006" key="4">
    <source>
        <dbReference type="Google" id="ProtNLM"/>
    </source>
</evidence>
<proteinExistence type="inferred from homology"/>
<dbReference type="GO" id="GO:0006624">
    <property type="term" value="P:vacuolar protein processing"/>
    <property type="evidence" value="ECO:0007669"/>
    <property type="project" value="TreeGrafter"/>
</dbReference>
<dbReference type="KEGG" id="ovi:T265_04479"/>
<protein>
    <recommendedName>
        <fullName evidence="4">Peptidase C13 family protein</fullName>
    </recommendedName>
</protein>
<dbReference type="Proteomes" id="UP000054324">
    <property type="component" value="Unassembled WGS sequence"/>
</dbReference>
<comment type="similarity">
    <text evidence="1">Belongs to the peptidase C13 family.</text>
</comment>
<accession>A0A074ZNV6</accession>
<name>A0A074ZNV6_OPIVI</name>
<sequence>MKPSTRILQPPRLTLYQFNINISVICTFIQANVYHAYQLVRANNVPPENIITFATDDIANNRRNPYKGRVFHDYKHEDVYNGVVIDYRGKDVSPKMFERVLKGDETLERRGKKVLKSGRDDYLFIYYTGHGSPYEISFPKHNLDAGKFNKLLGHLYSNQKYRKMVIYMDACLSGSIFVGVLPSDVGIYATTSANANEDSFAQFCEDPQFSVCLATEFSYAWITDSQSVSYMKTVLEKPMSFGWAIR</sequence>
<dbReference type="InterPro" id="IPR001096">
    <property type="entry name" value="Peptidase_C13"/>
</dbReference>
<dbReference type="GO" id="GO:0005773">
    <property type="term" value="C:vacuole"/>
    <property type="evidence" value="ECO:0007669"/>
    <property type="project" value="GOC"/>
</dbReference>
<evidence type="ECO:0000313" key="3">
    <source>
        <dbReference type="Proteomes" id="UP000054324"/>
    </source>
</evidence>
<organism evidence="2 3">
    <name type="scientific">Opisthorchis viverrini</name>
    <name type="common">Southeast Asian liver fluke</name>
    <dbReference type="NCBI Taxonomy" id="6198"/>
    <lineage>
        <taxon>Eukaryota</taxon>
        <taxon>Metazoa</taxon>
        <taxon>Spiralia</taxon>
        <taxon>Lophotrochozoa</taxon>
        <taxon>Platyhelminthes</taxon>
        <taxon>Trematoda</taxon>
        <taxon>Digenea</taxon>
        <taxon>Opisthorchiida</taxon>
        <taxon>Opisthorchiata</taxon>
        <taxon>Opisthorchiidae</taxon>
        <taxon>Opisthorchis</taxon>
    </lineage>
</organism>
<reference evidence="2 3" key="1">
    <citation type="submission" date="2013-11" db="EMBL/GenBank/DDBJ databases">
        <title>Opisthorchis viverrini - life in the bile duct.</title>
        <authorList>
            <person name="Young N.D."/>
            <person name="Nagarajan N."/>
            <person name="Lin S.J."/>
            <person name="Korhonen P.K."/>
            <person name="Jex A.R."/>
            <person name="Hall R.S."/>
            <person name="Safavi-Hemami H."/>
            <person name="Kaewkong W."/>
            <person name="Bertrand D."/>
            <person name="Gao S."/>
            <person name="Seet Q."/>
            <person name="Wongkham S."/>
            <person name="Teh B.T."/>
            <person name="Wongkham C."/>
            <person name="Intapan P.M."/>
            <person name="Maleewong W."/>
            <person name="Yang X."/>
            <person name="Hu M."/>
            <person name="Wang Z."/>
            <person name="Hofmann A."/>
            <person name="Sternberg P.W."/>
            <person name="Tan P."/>
            <person name="Wang J."/>
            <person name="Gasser R.B."/>
        </authorList>
    </citation>
    <scope>NUCLEOTIDE SEQUENCE [LARGE SCALE GENOMIC DNA]</scope>
</reference>
<keyword evidence="3" id="KW-1185">Reference proteome</keyword>
<dbReference type="GO" id="GO:0051603">
    <property type="term" value="P:proteolysis involved in protein catabolic process"/>
    <property type="evidence" value="ECO:0007669"/>
    <property type="project" value="TreeGrafter"/>
</dbReference>
<evidence type="ECO:0000256" key="1">
    <source>
        <dbReference type="ARBA" id="ARBA00009941"/>
    </source>
</evidence>
<dbReference type="OrthoDB" id="6134060at2759"/>